<evidence type="ECO:0000256" key="7">
    <source>
        <dbReference type="ARBA" id="ARBA00023002"/>
    </source>
</evidence>
<sequence>MNNKTLTFIGGGNMTSALINGLIEDGRPPQSILVAEPDEERREQLAARFGIRTMNDNNIAAAQADILILAVKPQVLKAVATNLAPALIQKKPLCLSIAAGIRHASLQSWLGEGLPVVRVMPNTPAMIKAGASGMYAPDSINESQRSEAEHIMRATGIALWLDDEDQMDALTAVSGSGPAYFFLFMQAMEDAAQKLGLPDKTAHLLVLQTALGAARMALESATDLEDLRNSVTSPGGTTEKALDVFKEQGLEQLVEKALAAARDRSIELSKSLGAD</sequence>
<dbReference type="InterPro" id="IPR053790">
    <property type="entry name" value="P5CR-like_CS"/>
</dbReference>
<evidence type="ECO:0000313" key="16">
    <source>
        <dbReference type="EMBL" id="HDK37653.1"/>
    </source>
</evidence>
<evidence type="ECO:0000256" key="5">
    <source>
        <dbReference type="ARBA" id="ARBA00022650"/>
    </source>
</evidence>
<dbReference type="PANTHER" id="PTHR11645:SF0">
    <property type="entry name" value="PYRROLINE-5-CARBOXYLATE REDUCTASE 3"/>
    <property type="match status" value="1"/>
</dbReference>
<dbReference type="NCBIfam" id="TIGR00112">
    <property type="entry name" value="proC"/>
    <property type="match status" value="1"/>
</dbReference>
<feature type="domain" description="Pyrroline-5-carboxylate reductase dimerisation" evidence="15">
    <location>
        <begin position="164"/>
        <end position="268"/>
    </location>
</feature>
<evidence type="ECO:0000259" key="15">
    <source>
        <dbReference type="Pfam" id="PF14748"/>
    </source>
</evidence>
<dbReference type="Gene3D" id="1.10.3730.10">
    <property type="entry name" value="ProC C-terminal domain-like"/>
    <property type="match status" value="1"/>
</dbReference>
<keyword evidence="7 10" id="KW-0560">Oxidoreductase</keyword>
<comment type="function">
    <text evidence="10">Catalyzes the reduction of 1-pyrroline-5-carboxylate (PCA) to L-proline.</text>
</comment>
<dbReference type="GO" id="GO:0005737">
    <property type="term" value="C:cytoplasm"/>
    <property type="evidence" value="ECO:0007669"/>
    <property type="project" value="UniProtKB-SubCell"/>
</dbReference>
<evidence type="ECO:0000256" key="12">
    <source>
        <dbReference type="PIRSR" id="PIRSR000193-1"/>
    </source>
</evidence>
<dbReference type="FunFam" id="1.10.3730.10:FF:000001">
    <property type="entry name" value="Pyrroline-5-carboxylate reductase"/>
    <property type="match status" value="1"/>
</dbReference>
<keyword evidence="5 10" id="KW-0641">Proline biosynthesis</keyword>
<evidence type="ECO:0000256" key="9">
    <source>
        <dbReference type="ARBA" id="ARBA00052690"/>
    </source>
</evidence>
<dbReference type="Proteomes" id="UP000885822">
    <property type="component" value="Unassembled WGS sequence"/>
</dbReference>
<evidence type="ECO:0000256" key="2">
    <source>
        <dbReference type="ARBA" id="ARBA00005525"/>
    </source>
</evidence>
<dbReference type="SUPFAM" id="SSF48179">
    <property type="entry name" value="6-phosphogluconate dehydrogenase C-terminal domain-like"/>
    <property type="match status" value="1"/>
</dbReference>
<dbReference type="EC" id="1.5.1.2" evidence="10 11"/>
<dbReference type="HAMAP" id="MF_01925">
    <property type="entry name" value="P5C_reductase"/>
    <property type="match status" value="1"/>
</dbReference>
<accession>A0A831K211</accession>
<comment type="similarity">
    <text evidence="2 10 13">Belongs to the pyrroline-5-carboxylate reductase family.</text>
</comment>
<evidence type="ECO:0000256" key="1">
    <source>
        <dbReference type="ARBA" id="ARBA00005205"/>
    </source>
</evidence>
<evidence type="ECO:0000256" key="6">
    <source>
        <dbReference type="ARBA" id="ARBA00022857"/>
    </source>
</evidence>
<evidence type="ECO:0000256" key="4">
    <source>
        <dbReference type="ARBA" id="ARBA00022605"/>
    </source>
</evidence>
<organism evidence="16">
    <name type="scientific">Thiolapillus brandeum</name>
    <dbReference type="NCBI Taxonomy" id="1076588"/>
    <lineage>
        <taxon>Bacteria</taxon>
        <taxon>Pseudomonadati</taxon>
        <taxon>Pseudomonadota</taxon>
        <taxon>Gammaproteobacteria</taxon>
        <taxon>Chromatiales</taxon>
        <taxon>Sedimenticolaceae</taxon>
        <taxon>Thiolapillus</taxon>
    </lineage>
</organism>
<evidence type="ECO:0000256" key="3">
    <source>
        <dbReference type="ARBA" id="ARBA00022490"/>
    </source>
</evidence>
<evidence type="ECO:0000256" key="11">
    <source>
        <dbReference type="NCBIfam" id="TIGR00112"/>
    </source>
</evidence>
<evidence type="ECO:0000256" key="8">
    <source>
        <dbReference type="ARBA" id="ARBA00050547"/>
    </source>
</evidence>
<dbReference type="GO" id="GO:0055129">
    <property type="term" value="P:L-proline biosynthetic process"/>
    <property type="evidence" value="ECO:0007669"/>
    <property type="project" value="UniProtKB-UniRule"/>
</dbReference>
<feature type="binding site" evidence="12">
    <location>
        <begin position="9"/>
        <end position="14"/>
    </location>
    <ligand>
        <name>NADP(+)</name>
        <dbReference type="ChEBI" id="CHEBI:58349"/>
    </ligand>
</feature>
<dbReference type="EMBL" id="DRCV01000060">
    <property type="protein sequence ID" value="HDK37653.1"/>
    <property type="molecule type" value="Genomic_DNA"/>
</dbReference>
<name>A0A831K211_9GAMM</name>
<comment type="subcellular location">
    <subcellularLocation>
        <location evidence="10">Cytoplasm</location>
    </subcellularLocation>
</comment>
<dbReference type="InterPro" id="IPR008927">
    <property type="entry name" value="6-PGluconate_DH-like_C_sf"/>
</dbReference>
<feature type="domain" description="Pyrroline-5-carboxylate reductase catalytic N-terminal" evidence="14">
    <location>
        <begin position="6"/>
        <end position="99"/>
    </location>
</feature>
<gene>
    <name evidence="10" type="primary">proC</name>
    <name evidence="16" type="ORF">ENG92_01360</name>
</gene>
<comment type="caution">
    <text evidence="16">The sequence shown here is derived from an EMBL/GenBank/DDBJ whole genome shotgun (WGS) entry which is preliminary data.</text>
</comment>
<feature type="binding site" evidence="12">
    <location>
        <position position="57"/>
    </location>
    <ligand>
        <name>NADPH</name>
        <dbReference type="ChEBI" id="CHEBI:57783"/>
    </ligand>
</feature>
<dbReference type="PIRSF" id="PIRSF000193">
    <property type="entry name" value="Pyrrol-5-carb_rd"/>
    <property type="match status" value="1"/>
</dbReference>
<keyword evidence="6 10" id="KW-0521">NADP</keyword>
<dbReference type="UniPathway" id="UPA00098">
    <property type="reaction ID" value="UER00361"/>
</dbReference>
<keyword evidence="3 10" id="KW-0963">Cytoplasm</keyword>
<dbReference type="FunFam" id="3.40.50.720:FF:000105">
    <property type="entry name" value="Pyrroline-5-carboxylate reductase"/>
    <property type="match status" value="1"/>
</dbReference>
<dbReference type="InterPro" id="IPR029036">
    <property type="entry name" value="P5CR_dimer"/>
</dbReference>
<protein>
    <recommendedName>
        <fullName evidence="10 11">Pyrroline-5-carboxylate reductase</fullName>
        <shortName evidence="10">P5C reductase</shortName>
        <shortName evidence="10">P5CR</shortName>
        <ecNumber evidence="10 11">1.5.1.2</ecNumber>
    </recommendedName>
    <alternativeName>
        <fullName evidence="10">PCA reductase</fullName>
    </alternativeName>
</protein>
<dbReference type="Pfam" id="PF03807">
    <property type="entry name" value="F420_oxidored"/>
    <property type="match status" value="1"/>
</dbReference>
<evidence type="ECO:0000259" key="14">
    <source>
        <dbReference type="Pfam" id="PF03807"/>
    </source>
</evidence>
<dbReference type="InterPro" id="IPR028939">
    <property type="entry name" value="P5C_Rdtase_cat_N"/>
</dbReference>
<dbReference type="SUPFAM" id="SSF51735">
    <property type="entry name" value="NAD(P)-binding Rossmann-fold domains"/>
    <property type="match status" value="1"/>
</dbReference>
<dbReference type="InterPro" id="IPR000304">
    <property type="entry name" value="Pyrroline-COOH_reductase"/>
</dbReference>
<evidence type="ECO:0000256" key="13">
    <source>
        <dbReference type="RuleBase" id="RU003903"/>
    </source>
</evidence>
<dbReference type="InterPro" id="IPR036291">
    <property type="entry name" value="NAD(P)-bd_dom_sf"/>
</dbReference>
<dbReference type="Gene3D" id="3.40.50.720">
    <property type="entry name" value="NAD(P)-binding Rossmann-like Domain"/>
    <property type="match status" value="1"/>
</dbReference>
<dbReference type="AlphaFoldDB" id="A0A831K211"/>
<proteinExistence type="inferred from homology"/>
<dbReference type="PROSITE" id="PS00521">
    <property type="entry name" value="P5CR"/>
    <property type="match status" value="1"/>
</dbReference>
<keyword evidence="4 10" id="KW-0028">Amino-acid biosynthesis</keyword>
<dbReference type="PANTHER" id="PTHR11645">
    <property type="entry name" value="PYRROLINE-5-CARBOXYLATE REDUCTASE"/>
    <property type="match status" value="1"/>
</dbReference>
<evidence type="ECO:0000256" key="10">
    <source>
        <dbReference type="HAMAP-Rule" id="MF_01925"/>
    </source>
</evidence>
<comment type="catalytic activity">
    <reaction evidence="8 10">
        <text>L-proline + NAD(+) = (S)-1-pyrroline-5-carboxylate + NADH + 2 H(+)</text>
        <dbReference type="Rhea" id="RHEA:14105"/>
        <dbReference type="ChEBI" id="CHEBI:15378"/>
        <dbReference type="ChEBI" id="CHEBI:17388"/>
        <dbReference type="ChEBI" id="CHEBI:57540"/>
        <dbReference type="ChEBI" id="CHEBI:57945"/>
        <dbReference type="ChEBI" id="CHEBI:60039"/>
        <dbReference type="EC" id="1.5.1.2"/>
    </reaction>
</comment>
<dbReference type="GO" id="GO:0004735">
    <property type="term" value="F:pyrroline-5-carboxylate reductase activity"/>
    <property type="evidence" value="ECO:0007669"/>
    <property type="project" value="UniProtKB-UniRule"/>
</dbReference>
<comment type="catalytic activity">
    <reaction evidence="9 10 13">
        <text>L-proline + NADP(+) = (S)-1-pyrroline-5-carboxylate + NADPH + 2 H(+)</text>
        <dbReference type="Rhea" id="RHEA:14109"/>
        <dbReference type="ChEBI" id="CHEBI:15378"/>
        <dbReference type="ChEBI" id="CHEBI:17388"/>
        <dbReference type="ChEBI" id="CHEBI:57783"/>
        <dbReference type="ChEBI" id="CHEBI:58349"/>
        <dbReference type="ChEBI" id="CHEBI:60039"/>
        <dbReference type="EC" id="1.5.1.2"/>
    </reaction>
</comment>
<reference evidence="16" key="1">
    <citation type="journal article" date="2020" name="mSystems">
        <title>Genome- and Community-Level Interaction Insights into Carbon Utilization and Element Cycling Functions of Hydrothermarchaeota in Hydrothermal Sediment.</title>
        <authorList>
            <person name="Zhou Z."/>
            <person name="Liu Y."/>
            <person name="Xu W."/>
            <person name="Pan J."/>
            <person name="Luo Z.H."/>
            <person name="Li M."/>
        </authorList>
    </citation>
    <scope>NUCLEOTIDE SEQUENCE [LARGE SCALE GENOMIC DNA]</scope>
    <source>
        <strain evidence="16">HyVt-26</strain>
    </source>
</reference>
<dbReference type="Pfam" id="PF14748">
    <property type="entry name" value="P5CR_dimer"/>
    <property type="match status" value="1"/>
</dbReference>
<comment type="pathway">
    <text evidence="1 10 13">Amino-acid biosynthesis; L-proline biosynthesis; L-proline from L-glutamate 5-semialdehyde: step 1/1.</text>
</comment>
<feature type="binding site" evidence="12">
    <location>
        <begin position="70"/>
        <end position="73"/>
    </location>
    <ligand>
        <name>NADP(+)</name>
        <dbReference type="ChEBI" id="CHEBI:58349"/>
    </ligand>
</feature>